<dbReference type="InterPro" id="IPR050261">
    <property type="entry name" value="FrsA_esterase"/>
</dbReference>
<proteinExistence type="inferred from homology"/>
<feature type="chain" id="PRO_5014358195" description="AB hydrolase-1 domain-containing protein" evidence="4">
    <location>
        <begin position="19"/>
        <end position="485"/>
    </location>
</feature>
<evidence type="ECO:0000256" key="2">
    <source>
        <dbReference type="ARBA" id="ARBA00038115"/>
    </source>
</evidence>
<dbReference type="InterPro" id="IPR029058">
    <property type="entry name" value="AB_hydrolase_fold"/>
</dbReference>
<feature type="domain" description="AB hydrolase-1" evidence="5">
    <location>
        <begin position="83"/>
        <end position="401"/>
    </location>
</feature>
<keyword evidence="7" id="KW-1185">Reference proteome</keyword>
<dbReference type="GeneID" id="5722516"/>
<dbReference type="Proteomes" id="UP000006906">
    <property type="component" value="Chromosome 12"/>
</dbReference>
<evidence type="ECO:0000259" key="5">
    <source>
        <dbReference type="Pfam" id="PF00561"/>
    </source>
</evidence>
<evidence type="ECO:0000256" key="1">
    <source>
        <dbReference type="ARBA" id="ARBA00022801"/>
    </source>
</evidence>
<evidence type="ECO:0000313" key="6">
    <source>
        <dbReference type="EMBL" id="PNW75375.1"/>
    </source>
</evidence>
<evidence type="ECO:0000256" key="4">
    <source>
        <dbReference type="SAM" id="SignalP"/>
    </source>
</evidence>
<accession>A0A2K3D4B7</accession>
<dbReference type="GO" id="GO:0016787">
    <property type="term" value="F:hydrolase activity"/>
    <property type="evidence" value="ECO:0000318"/>
    <property type="project" value="GO_Central"/>
</dbReference>
<dbReference type="OrthoDB" id="2498029at2759"/>
<dbReference type="OMA" id="VSMVPHL"/>
<dbReference type="ExpressionAtlas" id="A0A2K3D4B7">
    <property type="expression patterns" value="baseline"/>
</dbReference>
<dbReference type="STRING" id="3055.A0A2K3D4B7"/>
<evidence type="ECO:0000256" key="3">
    <source>
        <dbReference type="SAM" id="MobiDB-lite"/>
    </source>
</evidence>
<dbReference type="Gene3D" id="3.40.50.1820">
    <property type="entry name" value="alpha/beta hydrolase"/>
    <property type="match status" value="2"/>
</dbReference>
<protein>
    <recommendedName>
        <fullName evidence="5">AB hydrolase-1 domain-containing protein</fullName>
    </recommendedName>
</protein>
<dbReference type="PANTHER" id="PTHR22946">
    <property type="entry name" value="DIENELACTONE HYDROLASE DOMAIN-CONTAINING PROTEIN-RELATED"/>
    <property type="match status" value="1"/>
</dbReference>
<dbReference type="GO" id="GO:0016788">
    <property type="term" value="F:hydrolase activity, acting on ester bonds"/>
    <property type="evidence" value="ECO:0007669"/>
    <property type="project" value="UniProtKB-ARBA"/>
</dbReference>
<evidence type="ECO:0000313" key="7">
    <source>
        <dbReference type="Proteomes" id="UP000006906"/>
    </source>
</evidence>
<gene>
    <name evidence="6" type="ORF">CHLRE_12g524600v5</name>
</gene>
<dbReference type="KEGG" id="cre:CHLRE_12g524600v5"/>
<reference evidence="6 7" key="1">
    <citation type="journal article" date="2007" name="Science">
        <title>The Chlamydomonas genome reveals the evolution of key animal and plant functions.</title>
        <authorList>
            <person name="Merchant S.S."/>
            <person name="Prochnik S.E."/>
            <person name="Vallon O."/>
            <person name="Harris E.H."/>
            <person name="Karpowicz S.J."/>
            <person name="Witman G.B."/>
            <person name="Terry A."/>
            <person name="Salamov A."/>
            <person name="Fritz-Laylin L.K."/>
            <person name="Marechal-Drouard L."/>
            <person name="Marshall W.F."/>
            <person name="Qu L.H."/>
            <person name="Nelson D.R."/>
            <person name="Sanderfoot A.A."/>
            <person name="Spalding M.H."/>
            <person name="Kapitonov V.V."/>
            <person name="Ren Q."/>
            <person name="Ferris P."/>
            <person name="Lindquist E."/>
            <person name="Shapiro H."/>
            <person name="Lucas S.M."/>
            <person name="Grimwood J."/>
            <person name="Schmutz J."/>
            <person name="Cardol P."/>
            <person name="Cerutti H."/>
            <person name="Chanfreau G."/>
            <person name="Chen C.L."/>
            <person name="Cognat V."/>
            <person name="Croft M.T."/>
            <person name="Dent R."/>
            <person name="Dutcher S."/>
            <person name="Fernandez E."/>
            <person name="Fukuzawa H."/>
            <person name="Gonzalez-Ballester D."/>
            <person name="Gonzalez-Halphen D."/>
            <person name="Hallmann A."/>
            <person name="Hanikenne M."/>
            <person name="Hippler M."/>
            <person name="Inwood W."/>
            <person name="Jabbari K."/>
            <person name="Kalanon M."/>
            <person name="Kuras R."/>
            <person name="Lefebvre P.A."/>
            <person name="Lemaire S.D."/>
            <person name="Lobanov A.V."/>
            <person name="Lohr M."/>
            <person name="Manuell A."/>
            <person name="Meier I."/>
            <person name="Mets L."/>
            <person name="Mittag M."/>
            <person name="Mittelmeier T."/>
            <person name="Moroney J.V."/>
            <person name="Moseley J."/>
            <person name="Napoli C."/>
            <person name="Nedelcu A.M."/>
            <person name="Niyogi K."/>
            <person name="Novoselov S.V."/>
            <person name="Paulsen I.T."/>
            <person name="Pazour G."/>
            <person name="Purton S."/>
            <person name="Ral J.P."/>
            <person name="Riano-Pachon D.M."/>
            <person name="Riekhof W."/>
            <person name="Rymarquis L."/>
            <person name="Schroda M."/>
            <person name="Stern D."/>
            <person name="Umen J."/>
            <person name="Willows R."/>
            <person name="Wilson N."/>
            <person name="Zimmer S.L."/>
            <person name="Allmer J."/>
            <person name="Balk J."/>
            <person name="Bisova K."/>
            <person name="Chen C.J."/>
            <person name="Elias M."/>
            <person name="Gendler K."/>
            <person name="Hauser C."/>
            <person name="Lamb M.R."/>
            <person name="Ledford H."/>
            <person name="Long J.C."/>
            <person name="Minagawa J."/>
            <person name="Page M.D."/>
            <person name="Pan J."/>
            <person name="Pootakham W."/>
            <person name="Roje S."/>
            <person name="Rose A."/>
            <person name="Stahlberg E."/>
            <person name="Terauchi A.M."/>
            <person name="Yang P."/>
            <person name="Ball S."/>
            <person name="Bowler C."/>
            <person name="Dieckmann C.L."/>
            <person name="Gladyshev V.N."/>
            <person name="Green P."/>
            <person name="Jorgensen R."/>
            <person name="Mayfield S."/>
            <person name="Mueller-Roeber B."/>
            <person name="Rajamani S."/>
            <person name="Sayre R.T."/>
            <person name="Brokstein P."/>
            <person name="Dubchak I."/>
            <person name="Goodstein D."/>
            <person name="Hornick L."/>
            <person name="Huang Y.W."/>
            <person name="Jhaveri J."/>
            <person name="Luo Y."/>
            <person name="Martinez D."/>
            <person name="Ngau W.C."/>
            <person name="Otillar B."/>
            <person name="Poliakov A."/>
            <person name="Porter A."/>
            <person name="Szajkowski L."/>
            <person name="Werner G."/>
            <person name="Zhou K."/>
            <person name="Grigoriev I.V."/>
            <person name="Rokhsar D.S."/>
            <person name="Grossman A.R."/>
        </authorList>
    </citation>
    <scope>NUCLEOTIDE SEQUENCE [LARGE SCALE GENOMIC DNA]</scope>
    <source>
        <strain evidence="7">CC-503</strain>
    </source>
</reference>
<feature type="signal peptide" evidence="4">
    <location>
        <begin position="1"/>
        <end position="18"/>
    </location>
</feature>
<dbReference type="AlphaFoldDB" id="A0A2K3D4B7"/>
<dbReference type="PANTHER" id="PTHR22946:SF9">
    <property type="entry name" value="POLYKETIDE TRANSFERASE AF380"/>
    <property type="match status" value="1"/>
</dbReference>
<sequence>MAAGFLVAVLAAVAAILATLPYEKELVHTPLVRNTSLTPDARPLSPGAGSGLPYSRTTLHFNSSGTACEAWLYTPAQGQAPHPVVVMAHGLGAQKDLGLHRYADPFARAGMAVLVFDYRTFGGSDGEPRHWVSPRRHVEDWRAALAFVKGGGLGSQYDTDRVSLWGTSFAGGHVLVTAADLPPGHVRSIVSMVPHLDGMENAKANLRTRGLPAVLRLLAAAAHDKLRAAAATGLDRLEAALAPPATASTAPVTKAKAAASDSPAAAVERLLAALRPAAAEAVSWLRAAAAPLLTPAYVKLLGAPGELALMQLQPAEIAAYFSKHPKEYQGGWRPLVLARVALETSSYRPITSLERLAGVPLLFVSAAQDSLCPAAAVRAAAAAAPGGGAEYLELPCDHFSAYGGEHLKAASERMTAFLRRHFGMQEGQGSEQGRGKGSGVEVQPEQAVGRSGEEEEQAASGGAEVDAGDAGGLAGGGTSPAVDAA</sequence>
<dbReference type="RefSeq" id="XP_042918529.1">
    <property type="nucleotide sequence ID" value="XM_043068434.1"/>
</dbReference>
<comment type="similarity">
    <text evidence="2">Belongs to the AB hydrolase superfamily. FUS2 hydrolase family.</text>
</comment>
<dbReference type="Gramene" id="PNW75375">
    <property type="protein sequence ID" value="PNW75375"/>
    <property type="gene ID" value="CHLRE_12g524600v5"/>
</dbReference>
<feature type="region of interest" description="Disordered" evidence="3">
    <location>
        <begin position="426"/>
        <end position="485"/>
    </location>
</feature>
<keyword evidence="1" id="KW-0378">Hydrolase</keyword>
<keyword evidence="4" id="KW-0732">Signal</keyword>
<dbReference type="InParanoid" id="A0A2K3D4B7"/>
<organism evidence="6 7">
    <name type="scientific">Chlamydomonas reinhardtii</name>
    <name type="common">Chlamydomonas smithii</name>
    <dbReference type="NCBI Taxonomy" id="3055"/>
    <lineage>
        <taxon>Eukaryota</taxon>
        <taxon>Viridiplantae</taxon>
        <taxon>Chlorophyta</taxon>
        <taxon>core chlorophytes</taxon>
        <taxon>Chlorophyceae</taxon>
        <taxon>CS clade</taxon>
        <taxon>Chlamydomonadales</taxon>
        <taxon>Chlamydomonadaceae</taxon>
        <taxon>Chlamydomonas</taxon>
    </lineage>
</organism>
<feature type="compositionally biased region" description="Gly residues" evidence="3">
    <location>
        <begin position="469"/>
        <end position="478"/>
    </location>
</feature>
<name>A0A2K3D4B7_CHLRE</name>
<dbReference type="EMBL" id="CM008973">
    <property type="protein sequence ID" value="PNW75375.1"/>
    <property type="molecule type" value="Genomic_DNA"/>
</dbReference>
<dbReference type="Pfam" id="PF00561">
    <property type="entry name" value="Abhydrolase_1"/>
    <property type="match status" value="1"/>
</dbReference>
<dbReference type="SUPFAM" id="SSF53474">
    <property type="entry name" value="alpha/beta-Hydrolases"/>
    <property type="match status" value="1"/>
</dbReference>
<dbReference type="InterPro" id="IPR000073">
    <property type="entry name" value="AB_hydrolase_1"/>
</dbReference>